<reference evidence="16 17" key="1">
    <citation type="journal article" date="2017" name="ISME J.">
        <title>Potential for microbial H2 and metal transformations associated with novel bacteria and archaea in deep terrestrial subsurface sediments.</title>
        <authorList>
            <person name="Hernsdorf A.W."/>
            <person name="Amano Y."/>
            <person name="Miyakawa K."/>
            <person name="Ise K."/>
            <person name="Suzuki Y."/>
            <person name="Anantharaman K."/>
            <person name="Probst A."/>
            <person name="Burstein D."/>
            <person name="Thomas B.C."/>
            <person name="Banfield J.F."/>
        </authorList>
    </citation>
    <scope>NUCLEOTIDE SEQUENCE [LARGE SCALE GENOMIC DNA]</scope>
    <source>
        <strain evidence="16">HGW-Falkowbacteria-2</strain>
    </source>
</reference>
<dbReference type="PROSITE" id="PS51918">
    <property type="entry name" value="RADICAL_SAM"/>
    <property type="match status" value="1"/>
</dbReference>
<dbReference type="PROSITE" id="PS01278">
    <property type="entry name" value="MTTASE_RADICAL"/>
    <property type="match status" value="1"/>
</dbReference>
<evidence type="ECO:0000256" key="6">
    <source>
        <dbReference type="ARBA" id="ARBA00022723"/>
    </source>
</evidence>
<evidence type="ECO:0000256" key="8">
    <source>
        <dbReference type="ARBA" id="ARBA00023014"/>
    </source>
</evidence>
<dbReference type="SFLD" id="SFLDG01061">
    <property type="entry name" value="methylthiotransferase"/>
    <property type="match status" value="1"/>
</dbReference>
<feature type="domain" description="Radical SAM core" evidence="15">
    <location>
        <begin position="137"/>
        <end position="364"/>
    </location>
</feature>
<dbReference type="GO" id="GO:0035597">
    <property type="term" value="F:tRNA-2-methylthio-N(6)-dimethylallyladenosine(37) synthase activity"/>
    <property type="evidence" value="ECO:0007669"/>
    <property type="project" value="UniProtKB-EC"/>
</dbReference>
<dbReference type="Pfam" id="PF01938">
    <property type="entry name" value="TRAM"/>
    <property type="match status" value="1"/>
</dbReference>
<evidence type="ECO:0000256" key="1">
    <source>
        <dbReference type="ARBA" id="ARBA00001966"/>
    </source>
</evidence>
<evidence type="ECO:0000313" key="16">
    <source>
        <dbReference type="EMBL" id="PKM87492.1"/>
    </source>
</evidence>
<name>A0A2N2DYJ2_9BACT</name>
<comment type="caution">
    <text evidence="16">The sequence shown here is derived from an EMBL/GenBank/DDBJ whole genome shotgun (WGS) entry which is preliminary data.</text>
</comment>
<evidence type="ECO:0000256" key="4">
    <source>
        <dbReference type="ARBA" id="ARBA00022679"/>
    </source>
</evidence>
<feature type="domain" description="MTTase N-terminal" evidence="14">
    <location>
        <begin position="1"/>
        <end position="113"/>
    </location>
</feature>
<dbReference type="Gene3D" id="3.40.50.12160">
    <property type="entry name" value="Methylthiotransferase, N-terminal domain"/>
    <property type="match status" value="1"/>
</dbReference>
<dbReference type="PANTHER" id="PTHR43020">
    <property type="entry name" value="CDK5 REGULATORY SUBUNIT-ASSOCIATED PROTEIN 1"/>
    <property type="match status" value="1"/>
</dbReference>
<evidence type="ECO:0000256" key="5">
    <source>
        <dbReference type="ARBA" id="ARBA00022691"/>
    </source>
</evidence>
<evidence type="ECO:0000256" key="11">
    <source>
        <dbReference type="ARBA" id="ARBA00080698"/>
    </source>
</evidence>
<dbReference type="NCBIfam" id="TIGR01574">
    <property type="entry name" value="miaB-methiolase"/>
    <property type="match status" value="1"/>
</dbReference>
<evidence type="ECO:0000259" key="13">
    <source>
        <dbReference type="PROSITE" id="PS50926"/>
    </source>
</evidence>
<comment type="cofactor">
    <cofactor evidence="1">
        <name>[4Fe-4S] cluster</name>
        <dbReference type="ChEBI" id="CHEBI:49883"/>
    </cofactor>
</comment>
<sequence>MQYHIITIGCQMNKADSERVAAFLESRNYTYKKDWLGVDLVILTTCGIRQSAEDRVYGLVNQIRKNNPKAAVVITGCLAKREDVMRRLKGRVDLFMPINELPNIFALLKDCRQDGTLSSEEVRALSGEKYLTITPRYESDFSAFVPIGNGCNNFCSYCVVPYARGREVYRPATDIVNEVKALVKRGCKEITLIAQNVNSYKSARTDFPKLLSRLSAIEGQFWIRFSSSHPKDLSDELIKVISSSEKICNHLHVAVQSGDDEILEAMNRKYTAAHFVSLINKIRKAKPGIAITTDAIVGFPGETHKQFLKTAKLFRDLKFDMAYTARYSPRPGTVSWKMKDNVSREDKRTREETLTAILAKTGLAANKAYLKKEITVLAEGKNRKGNYYGKTSSFKTVIFQAPAEMRAEEVVGNFVQVKIKQVHDFGLEGEYVKKRN</sequence>
<evidence type="ECO:0000256" key="10">
    <source>
        <dbReference type="ARBA" id="ARBA00068570"/>
    </source>
</evidence>
<dbReference type="InterPro" id="IPR038135">
    <property type="entry name" value="Methylthiotransferase_N_sf"/>
</dbReference>
<evidence type="ECO:0000256" key="3">
    <source>
        <dbReference type="ARBA" id="ARBA00022485"/>
    </source>
</evidence>
<evidence type="ECO:0000259" key="14">
    <source>
        <dbReference type="PROSITE" id="PS51449"/>
    </source>
</evidence>
<keyword evidence="3" id="KW-0004">4Fe-4S</keyword>
<dbReference type="GO" id="GO:0046872">
    <property type="term" value="F:metal ion binding"/>
    <property type="evidence" value="ECO:0007669"/>
    <property type="project" value="UniProtKB-KW"/>
</dbReference>
<dbReference type="PROSITE" id="PS51449">
    <property type="entry name" value="MTTASE_N"/>
    <property type="match status" value="1"/>
</dbReference>
<dbReference type="Pfam" id="PF00919">
    <property type="entry name" value="UPF0004"/>
    <property type="match status" value="1"/>
</dbReference>
<dbReference type="Pfam" id="PF04055">
    <property type="entry name" value="Radical_SAM"/>
    <property type="match status" value="1"/>
</dbReference>
<dbReference type="EMBL" id="PHAH01000042">
    <property type="protein sequence ID" value="PKM87492.1"/>
    <property type="molecule type" value="Genomic_DNA"/>
</dbReference>
<dbReference type="InterPro" id="IPR005839">
    <property type="entry name" value="Methylthiotransferase"/>
</dbReference>
<evidence type="ECO:0000256" key="12">
    <source>
        <dbReference type="ARBA" id="ARBA00081141"/>
    </source>
</evidence>
<evidence type="ECO:0000256" key="7">
    <source>
        <dbReference type="ARBA" id="ARBA00023004"/>
    </source>
</evidence>
<dbReference type="PROSITE" id="PS50926">
    <property type="entry name" value="TRAM"/>
    <property type="match status" value="1"/>
</dbReference>
<dbReference type="InterPro" id="IPR006638">
    <property type="entry name" value="Elp3/MiaA/NifB-like_rSAM"/>
</dbReference>
<protein>
    <recommendedName>
        <fullName evidence="10">tRNA-2-methylthio-N(6)-dimethylallyladenosine synthase</fullName>
        <ecNumber evidence="9">2.8.4.3</ecNumber>
    </recommendedName>
    <alternativeName>
        <fullName evidence="12">(Dimethylallyl)adenosine tRNA methylthiotransferase MiaB</fullName>
    </alternativeName>
    <alternativeName>
        <fullName evidence="11">tRNA-i(6)A37 methylthiotransferase</fullName>
    </alternativeName>
</protein>
<dbReference type="SUPFAM" id="SSF102114">
    <property type="entry name" value="Radical SAM enzymes"/>
    <property type="match status" value="1"/>
</dbReference>
<dbReference type="PANTHER" id="PTHR43020:SF2">
    <property type="entry name" value="MITOCHONDRIAL TRNA METHYLTHIOTRANSFERASE CDK5RAP1"/>
    <property type="match status" value="1"/>
</dbReference>
<dbReference type="InterPro" id="IPR007197">
    <property type="entry name" value="rSAM"/>
</dbReference>
<dbReference type="SMART" id="SM00729">
    <property type="entry name" value="Elp3"/>
    <property type="match status" value="1"/>
</dbReference>
<dbReference type="Proteomes" id="UP000233325">
    <property type="component" value="Unassembled WGS sequence"/>
</dbReference>
<dbReference type="AlphaFoldDB" id="A0A2N2DYJ2"/>
<dbReference type="InterPro" id="IPR013848">
    <property type="entry name" value="Methylthiotransferase_N"/>
</dbReference>
<feature type="domain" description="TRAM" evidence="13">
    <location>
        <begin position="367"/>
        <end position="433"/>
    </location>
</feature>
<dbReference type="CDD" id="cd01335">
    <property type="entry name" value="Radical_SAM"/>
    <property type="match status" value="1"/>
</dbReference>
<evidence type="ECO:0000313" key="17">
    <source>
        <dbReference type="Proteomes" id="UP000233325"/>
    </source>
</evidence>
<evidence type="ECO:0000256" key="2">
    <source>
        <dbReference type="ARBA" id="ARBA00003234"/>
    </source>
</evidence>
<comment type="function">
    <text evidence="2">Catalyzes the methylthiolation of N6-(dimethylallyl)adenosine (i(6)A), leading to the formation of 2-methylthio-N6-(dimethylallyl)adenosine (ms(2)i(6)A) at position 37 in tRNAs that read codons beginning with uridine.</text>
</comment>
<dbReference type="NCBIfam" id="TIGR00089">
    <property type="entry name" value="MiaB/RimO family radical SAM methylthiotransferase"/>
    <property type="match status" value="1"/>
</dbReference>
<dbReference type="GO" id="GO:0051539">
    <property type="term" value="F:4 iron, 4 sulfur cluster binding"/>
    <property type="evidence" value="ECO:0007669"/>
    <property type="project" value="UniProtKB-KW"/>
</dbReference>
<dbReference type="SFLD" id="SFLDG01082">
    <property type="entry name" value="B12-binding_domain_containing"/>
    <property type="match status" value="1"/>
</dbReference>
<dbReference type="InterPro" id="IPR020612">
    <property type="entry name" value="Methylthiotransferase_CS"/>
</dbReference>
<evidence type="ECO:0000259" key="15">
    <source>
        <dbReference type="PROSITE" id="PS51918"/>
    </source>
</evidence>
<keyword evidence="8" id="KW-0411">Iron-sulfur</keyword>
<gene>
    <name evidence="16" type="primary">miaB</name>
    <name evidence="16" type="ORF">CVU83_02975</name>
</gene>
<keyword evidence="4 16" id="KW-0808">Transferase</keyword>
<organism evidence="16 17">
    <name type="scientific">Candidatus Falkowbacteria bacterium HGW-Falkowbacteria-2</name>
    <dbReference type="NCBI Taxonomy" id="2013769"/>
    <lineage>
        <taxon>Bacteria</taxon>
        <taxon>Candidatus Falkowiibacteriota</taxon>
    </lineage>
</organism>
<dbReference type="FunFam" id="3.80.30.20:FF:000001">
    <property type="entry name" value="tRNA-2-methylthio-N(6)-dimethylallyladenosine synthase 2"/>
    <property type="match status" value="1"/>
</dbReference>
<keyword evidence="5" id="KW-0949">S-adenosyl-L-methionine</keyword>
<dbReference type="GO" id="GO:0005829">
    <property type="term" value="C:cytosol"/>
    <property type="evidence" value="ECO:0007669"/>
    <property type="project" value="TreeGrafter"/>
</dbReference>
<keyword evidence="7" id="KW-0408">Iron</keyword>
<dbReference type="EC" id="2.8.4.3" evidence="9"/>
<dbReference type="InterPro" id="IPR023404">
    <property type="entry name" value="rSAM_horseshoe"/>
</dbReference>
<dbReference type="Gene3D" id="3.80.30.20">
    <property type="entry name" value="tm_1862 like domain"/>
    <property type="match status" value="1"/>
</dbReference>
<accession>A0A2N2DYJ2</accession>
<dbReference type="InterPro" id="IPR002792">
    <property type="entry name" value="TRAM_dom"/>
</dbReference>
<keyword evidence="6" id="KW-0479">Metal-binding</keyword>
<dbReference type="InterPro" id="IPR058240">
    <property type="entry name" value="rSAM_sf"/>
</dbReference>
<proteinExistence type="predicted"/>
<evidence type="ECO:0000256" key="9">
    <source>
        <dbReference type="ARBA" id="ARBA00033765"/>
    </source>
</evidence>
<dbReference type="FunFam" id="3.40.50.12160:FF:000003">
    <property type="entry name" value="CDK5 regulatory subunit-associated protein 1"/>
    <property type="match status" value="1"/>
</dbReference>
<dbReference type="SFLD" id="SFLDS00029">
    <property type="entry name" value="Radical_SAM"/>
    <property type="match status" value="1"/>
</dbReference>